<dbReference type="PANTHER" id="PTHR32282:SF33">
    <property type="entry name" value="PEPTIDOGLYCAN GLYCOSYLTRANSFERASE"/>
    <property type="match status" value="1"/>
</dbReference>
<evidence type="ECO:0000313" key="3">
    <source>
        <dbReference type="EMBL" id="MBO3738598.1"/>
    </source>
</evidence>
<dbReference type="SUPFAM" id="SSF53955">
    <property type="entry name" value="Lysozyme-like"/>
    <property type="match status" value="1"/>
</dbReference>
<accession>A0ABS3UIJ3</accession>
<evidence type="ECO:0000259" key="2">
    <source>
        <dbReference type="Pfam" id="PF00912"/>
    </source>
</evidence>
<dbReference type="RefSeq" id="WP_208467766.1">
    <property type="nucleotide sequence ID" value="NZ_JAGFNS010000008.1"/>
</dbReference>
<keyword evidence="4" id="KW-1185">Reference proteome</keyword>
<dbReference type="Pfam" id="PF00912">
    <property type="entry name" value="Transgly"/>
    <property type="match status" value="1"/>
</dbReference>
<proteinExistence type="predicted"/>
<name>A0ABS3UIJ3_9ACTN</name>
<sequence>MANKAESAYAKEEILDRYLNRADYGRGAVGLVAAAQTYFQKPATSLTLAEAALLAVRLHPGRPEPRAGWDEVLGTMVERGWLTTADRDGLTYPG</sequence>
<dbReference type="InterPro" id="IPR050396">
    <property type="entry name" value="Glycosyltr_51/Transpeptidase"/>
</dbReference>
<evidence type="ECO:0000313" key="4">
    <source>
        <dbReference type="Proteomes" id="UP000679690"/>
    </source>
</evidence>
<evidence type="ECO:0000256" key="1">
    <source>
        <dbReference type="ARBA" id="ARBA00022679"/>
    </source>
</evidence>
<organism evidence="3 4">
    <name type="scientific">Actinoplanes flavus</name>
    <dbReference type="NCBI Taxonomy" id="2820290"/>
    <lineage>
        <taxon>Bacteria</taxon>
        <taxon>Bacillati</taxon>
        <taxon>Actinomycetota</taxon>
        <taxon>Actinomycetes</taxon>
        <taxon>Micromonosporales</taxon>
        <taxon>Micromonosporaceae</taxon>
        <taxon>Actinoplanes</taxon>
    </lineage>
</organism>
<dbReference type="Proteomes" id="UP000679690">
    <property type="component" value="Unassembled WGS sequence"/>
</dbReference>
<comment type="caution">
    <text evidence="3">The sequence shown here is derived from an EMBL/GenBank/DDBJ whole genome shotgun (WGS) entry which is preliminary data.</text>
</comment>
<dbReference type="PANTHER" id="PTHR32282">
    <property type="entry name" value="BINDING PROTEIN TRANSPEPTIDASE, PUTATIVE-RELATED"/>
    <property type="match status" value="1"/>
</dbReference>
<gene>
    <name evidence="3" type="ORF">J5X75_13815</name>
</gene>
<dbReference type="InterPro" id="IPR001264">
    <property type="entry name" value="Glyco_trans_51"/>
</dbReference>
<dbReference type="InterPro" id="IPR023346">
    <property type="entry name" value="Lysozyme-like_dom_sf"/>
</dbReference>
<feature type="domain" description="Glycosyl transferase family 51" evidence="2">
    <location>
        <begin position="1"/>
        <end position="58"/>
    </location>
</feature>
<dbReference type="EMBL" id="JAGFNS010000008">
    <property type="protein sequence ID" value="MBO3738598.1"/>
    <property type="molecule type" value="Genomic_DNA"/>
</dbReference>
<dbReference type="Gene3D" id="1.10.3810.10">
    <property type="entry name" value="Biosynthetic peptidoglycan transglycosylase-like"/>
    <property type="match status" value="1"/>
</dbReference>
<dbReference type="InterPro" id="IPR036950">
    <property type="entry name" value="PBP_transglycosylase"/>
</dbReference>
<reference evidence="3 4" key="1">
    <citation type="submission" date="2021-03" db="EMBL/GenBank/DDBJ databases">
        <title>Actinoplanes flavus sp. nov., a novel actinomycete isolated from Coconut Palm rhizosphere soil.</title>
        <authorList>
            <person name="Luo X."/>
        </authorList>
    </citation>
    <scope>NUCLEOTIDE SEQUENCE [LARGE SCALE GENOMIC DNA]</scope>
    <source>
        <strain evidence="3 4">NEAU-H7</strain>
    </source>
</reference>
<protein>
    <submittedName>
        <fullName evidence="3">Transglycosylase domain-containing protein</fullName>
    </submittedName>
</protein>
<keyword evidence="1" id="KW-0808">Transferase</keyword>